<evidence type="ECO:0000256" key="2">
    <source>
        <dbReference type="ARBA" id="ARBA00022573"/>
    </source>
</evidence>
<comment type="pathway">
    <text evidence="1">Cofactor biosynthesis; adenosylcobalamin biosynthesis.</text>
</comment>
<organism evidence="7 8">
    <name type="scientific">Lentilactobacillus rapi DSM 19907 = JCM 15042</name>
    <dbReference type="NCBI Taxonomy" id="1423795"/>
    <lineage>
        <taxon>Bacteria</taxon>
        <taxon>Bacillati</taxon>
        <taxon>Bacillota</taxon>
        <taxon>Bacilli</taxon>
        <taxon>Lactobacillales</taxon>
        <taxon>Lactobacillaceae</taxon>
        <taxon>Lentilactobacillus</taxon>
    </lineage>
</organism>
<evidence type="ECO:0000256" key="4">
    <source>
        <dbReference type="ARBA" id="ARBA00022679"/>
    </source>
</evidence>
<gene>
    <name evidence="7" type="ORF">FD12_GL000643</name>
</gene>
<dbReference type="InterPro" id="IPR050714">
    <property type="entry name" value="Cobalamin_biosynth_MTase"/>
</dbReference>
<sequence>MEMITVVGIGPGKKSLMLSGTQEIVDKAEIVIGSERQLNIFSVAPAKKVIFTRLAVLKKIICENFEKPIVLLASGDPLLYGIGNWVLANFDPKMVTIIPGISSIQYLFHQVGLSMNDCYLTSSHGRVPDFDFLLLHKTIGMVTDEEIGPVEIAREVKQRHQHRTIYVGEMLSYPEERISRFTEDSVENRKYKMNVVIITNEG</sequence>
<dbReference type="PANTHER" id="PTHR43182:SF1">
    <property type="entry name" value="COBALT-PRECORRIN-7 C(5)-METHYLTRANSFERASE"/>
    <property type="match status" value="1"/>
</dbReference>
<dbReference type="InterPro" id="IPR014776">
    <property type="entry name" value="4pyrrole_Mease_sub2"/>
</dbReference>
<keyword evidence="8" id="KW-1185">Reference proteome</keyword>
<dbReference type="Proteomes" id="UP000051977">
    <property type="component" value="Unassembled WGS sequence"/>
</dbReference>
<evidence type="ECO:0000256" key="5">
    <source>
        <dbReference type="ARBA" id="ARBA00022691"/>
    </source>
</evidence>
<dbReference type="SUPFAM" id="SSF53790">
    <property type="entry name" value="Tetrapyrrole methylase"/>
    <property type="match status" value="1"/>
</dbReference>
<dbReference type="NCBIfam" id="NF004456">
    <property type="entry name" value="PRK05787.1-4"/>
    <property type="match status" value="1"/>
</dbReference>
<proteinExistence type="predicted"/>
<keyword evidence="3" id="KW-0489">Methyltransferase</keyword>
<dbReference type="InterPro" id="IPR012818">
    <property type="entry name" value="CbiE"/>
</dbReference>
<keyword evidence="4" id="KW-0808">Transferase</keyword>
<keyword evidence="2" id="KW-0169">Cobalamin biosynthesis</keyword>
<feature type="domain" description="Tetrapyrrole methylase" evidence="6">
    <location>
        <begin position="3"/>
        <end position="184"/>
    </location>
</feature>
<comment type="caution">
    <text evidence="7">The sequence shown here is derived from an EMBL/GenBank/DDBJ whole genome shotgun (WGS) entry which is preliminary data.</text>
</comment>
<keyword evidence="5" id="KW-0949">S-adenosyl-L-methionine</keyword>
<dbReference type="InterPro" id="IPR035996">
    <property type="entry name" value="4pyrrol_Methylase_sf"/>
</dbReference>
<name>A0ABR5PC61_9LACO</name>
<dbReference type="CDD" id="cd11644">
    <property type="entry name" value="Precorrin-6Y-MT"/>
    <property type="match status" value="1"/>
</dbReference>
<dbReference type="Pfam" id="PF00590">
    <property type="entry name" value="TP_methylase"/>
    <property type="match status" value="1"/>
</dbReference>
<evidence type="ECO:0000313" key="7">
    <source>
        <dbReference type="EMBL" id="KRL16167.1"/>
    </source>
</evidence>
<dbReference type="NCBIfam" id="TIGR02467">
    <property type="entry name" value="CbiE"/>
    <property type="match status" value="1"/>
</dbReference>
<dbReference type="Gene3D" id="3.30.950.10">
    <property type="entry name" value="Methyltransferase, Cobalt-precorrin-4 Transmethylase, Domain 2"/>
    <property type="match status" value="1"/>
</dbReference>
<evidence type="ECO:0000259" key="6">
    <source>
        <dbReference type="Pfam" id="PF00590"/>
    </source>
</evidence>
<accession>A0ABR5PC61</accession>
<evidence type="ECO:0000256" key="3">
    <source>
        <dbReference type="ARBA" id="ARBA00022603"/>
    </source>
</evidence>
<evidence type="ECO:0000313" key="8">
    <source>
        <dbReference type="Proteomes" id="UP000051977"/>
    </source>
</evidence>
<dbReference type="EMBL" id="AZEI01000076">
    <property type="protein sequence ID" value="KRL16167.1"/>
    <property type="molecule type" value="Genomic_DNA"/>
</dbReference>
<dbReference type="Gene3D" id="3.40.1010.10">
    <property type="entry name" value="Cobalt-precorrin-4 Transmethylase, Domain 1"/>
    <property type="match status" value="1"/>
</dbReference>
<evidence type="ECO:0000256" key="1">
    <source>
        <dbReference type="ARBA" id="ARBA00004953"/>
    </source>
</evidence>
<dbReference type="InterPro" id="IPR014777">
    <property type="entry name" value="4pyrrole_Mease_sub1"/>
</dbReference>
<reference evidence="7 8" key="1">
    <citation type="journal article" date="2015" name="Genome Announc.">
        <title>Expanding the biotechnology potential of lactobacilli through comparative genomics of 213 strains and associated genera.</title>
        <authorList>
            <person name="Sun Z."/>
            <person name="Harris H.M."/>
            <person name="McCann A."/>
            <person name="Guo C."/>
            <person name="Argimon S."/>
            <person name="Zhang W."/>
            <person name="Yang X."/>
            <person name="Jeffery I.B."/>
            <person name="Cooney J.C."/>
            <person name="Kagawa T.F."/>
            <person name="Liu W."/>
            <person name="Song Y."/>
            <person name="Salvetti E."/>
            <person name="Wrobel A."/>
            <person name="Rasinkangas P."/>
            <person name="Parkhill J."/>
            <person name="Rea M.C."/>
            <person name="O'Sullivan O."/>
            <person name="Ritari J."/>
            <person name="Douillard F.P."/>
            <person name="Paul Ross R."/>
            <person name="Yang R."/>
            <person name="Briner A.E."/>
            <person name="Felis G.E."/>
            <person name="de Vos W.M."/>
            <person name="Barrangou R."/>
            <person name="Klaenhammer T.R."/>
            <person name="Caufield P.W."/>
            <person name="Cui Y."/>
            <person name="Zhang H."/>
            <person name="O'Toole P.W."/>
        </authorList>
    </citation>
    <scope>NUCLEOTIDE SEQUENCE [LARGE SCALE GENOMIC DNA]</scope>
    <source>
        <strain evidence="7 8">DSM 19907</strain>
    </source>
</reference>
<dbReference type="InterPro" id="IPR000878">
    <property type="entry name" value="4pyrrol_Mease"/>
</dbReference>
<dbReference type="PANTHER" id="PTHR43182">
    <property type="entry name" value="COBALT-PRECORRIN-6B C(15)-METHYLTRANSFERASE (DECARBOXYLATING)"/>
    <property type="match status" value="1"/>
</dbReference>
<protein>
    <submittedName>
        <fullName evidence="7">Precorrin-6y C5,15-methyltransferase (Decarboxylating), CbiE subunit</fullName>
    </submittedName>
</protein>